<name>A0ABV0T178_9TELE</name>
<keyword evidence="6" id="KW-1185">Reference proteome</keyword>
<feature type="domain" description="Tyrosine-protein phosphatase" evidence="4">
    <location>
        <begin position="28"/>
        <end position="134"/>
    </location>
</feature>
<dbReference type="EMBL" id="JAHRIQ010014318">
    <property type="protein sequence ID" value="MEQ2226047.1"/>
    <property type="molecule type" value="Genomic_DNA"/>
</dbReference>
<evidence type="ECO:0000313" key="6">
    <source>
        <dbReference type="Proteomes" id="UP001482620"/>
    </source>
</evidence>
<dbReference type="Pfam" id="PF00102">
    <property type="entry name" value="Y_phosphatase"/>
    <property type="match status" value="1"/>
</dbReference>
<accession>A0ABV0T178</accession>
<proteinExistence type="predicted"/>
<keyword evidence="2" id="KW-0904">Protein phosphatase</keyword>
<dbReference type="Proteomes" id="UP001482620">
    <property type="component" value="Unassembled WGS sequence"/>
</dbReference>
<keyword evidence="2" id="KW-0378">Hydrolase</keyword>
<dbReference type="InterPro" id="IPR050348">
    <property type="entry name" value="Protein-Tyr_Phosphatase"/>
</dbReference>
<dbReference type="InterPro" id="IPR000242">
    <property type="entry name" value="PTP_cat"/>
</dbReference>
<dbReference type="PANTHER" id="PTHR19134">
    <property type="entry name" value="RECEPTOR-TYPE TYROSINE-PROTEIN PHOSPHATASE"/>
    <property type="match status" value="1"/>
</dbReference>
<feature type="region of interest" description="Disordered" evidence="3">
    <location>
        <begin position="134"/>
        <end position="155"/>
    </location>
</feature>
<feature type="compositionally biased region" description="Polar residues" evidence="3">
    <location>
        <begin position="137"/>
        <end position="146"/>
    </location>
</feature>
<evidence type="ECO:0000256" key="1">
    <source>
        <dbReference type="ARBA" id="ARBA00013064"/>
    </source>
</evidence>
<evidence type="ECO:0000259" key="4">
    <source>
        <dbReference type="PROSITE" id="PS50055"/>
    </source>
</evidence>
<comment type="caution">
    <text evidence="5">The sequence shown here is derived from an EMBL/GenBank/DDBJ whole genome shotgun (WGS) entry which is preliminary data.</text>
</comment>
<protein>
    <recommendedName>
        <fullName evidence="1">protein-tyrosine-phosphatase</fullName>
        <ecNumber evidence="1">3.1.3.48</ecNumber>
    </recommendedName>
</protein>
<dbReference type="InterPro" id="IPR029021">
    <property type="entry name" value="Prot-tyrosine_phosphatase-like"/>
</dbReference>
<dbReference type="SUPFAM" id="SSF52799">
    <property type="entry name" value="(Phosphotyrosine protein) phosphatases II"/>
    <property type="match status" value="1"/>
</dbReference>
<dbReference type="PROSITE" id="PS50055">
    <property type="entry name" value="TYR_PHOSPHATASE_PTP"/>
    <property type="match status" value="1"/>
</dbReference>
<evidence type="ECO:0000256" key="3">
    <source>
        <dbReference type="SAM" id="MobiDB-lite"/>
    </source>
</evidence>
<evidence type="ECO:0000256" key="2">
    <source>
        <dbReference type="ARBA" id="ARBA00022912"/>
    </source>
</evidence>
<organism evidence="5 6">
    <name type="scientific">Ilyodon furcidens</name>
    <name type="common">goldbreast splitfin</name>
    <dbReference type="NCBI Taxonomy" id="33524"/>
    <lineage>
        <taxon>Eukaryota</taxon>
        <taxon>Metazoa</taxon>
        <taxon>Chordata</taxon>
        <taxon>Craniata</taxon>
        <taxon>Vertebrata</taxon>
        <taxon>Euteleostomi</taxon>
        <taxon>Actinopterygii</taxon>
        <taxon>Neopterygii</taxon>
        <taxon>Teleostei</taxon>
        <taxon>Neoteleostei</taxon>
        <taxon>Acanthomorphata</taxon>
        <taxon>Ovalentaria</taxon>
        <taxon>Atherinomorphae</taxon>
        <taxon>Cyprinodontiformes</taxon>
        <taxon>Goodeidae</taxon>
        <taxon>Ilyodon</taxon>
    </lineage>
</organism>
<gene>
    <name evidence="5" type="ORF">ILYODFUR_023667</name>
</gene>
<dbReference type="Gene3D" id="3.90.190.10">
    <property type="entry name" value="Protein tyrosine phosphatase superfamily"/>
    <property type="match status" value="1"/>
</dbReference>
<dbReference type="EC" id="3.1.3.48" evidence="1"/>
<dbReference type="PRINTS" id="PR00700">
    <property type="entry name" value="PRTYPHPHTASE"/>
</dbReference>
<sequence>MTSPSSLANLLTRSFPETSGRAAQTVSEELKIKCDQYWPSRGTETYGTIRVTILDTLEVATYVTRVFNLYQNGSCEKRHVHQFQFLAWPDHGVPEHPTTALAFLRRVRACNSPDAGPIVVHCSGLQARCRVHPGQVASPSQSNTGQRTRHTPIHT</sequence>
<reference evidence="5 6" key="1">
    <citation type="submission" date="2021-06" db="EMBL/GenBank/DDBJ databases">
        <authorList>
            <person name="Palmer J.M."/>
        </authorList>
    </citation>
    <scope>NUCLEOTIDE SEQUENCE [LARGE SCALE GENOMIC DNA]</scope>
    <source>
        <strain evidence="6">if_2019</strain>
        <tissue evidence="5">Muscle</tissue>
    </source>
</reference>
<dbReference type="PANTHER" id="PTHR19134:SF531">
    <property type="entry name" value="TYROSINE-PROTEIN PHOSPHATASE LAR"/>
    <property type="match status" value="1"/>
</dbReference>
<evidence type="ECO:0000313" key="5">
    <source>
        <dbReference type="EMBL" id="MEQ2226047.1"/>
    </source>
</evidence>